<keyword evidence="3 7" id="KW-0812">Transmembrane</keyword>
<dbReference type="EMBL" id="FNXT01000198">
    <property type="protein sequence ID" value="SZX62071.1"/>
    <property type="molecule type" value="Genomic_DNA"/>
</dbReference>
<evidence type="ECO:0000256" key="2">
    <source>
        <dbReference type="ARBA" id="ARBA00009324"/>
    </source>
</evidence>
<accession>A0A383VA56</accession>
<dbReference type="AlphaFoldDB" id="A0A383VA56"/>
<evidence type="ECO:0000256" key="3">
    <source>
        <dbReference type="ARBA" id="ARBA00022692"/>
    </source>
</evidence>
<proteinExistence type="inferred from homology"/>
<feature type="domain" description="Fatty acid hydroxylase" evidence="8">
    <location>
        <begin position="121"/>
        <end position="257"/>
    </location>
</feature>
<comment type="subcellular location">
    <subcellularLocation>
        <location evidence="1">Membrane</location>
    </subcellularLocation>
</comment>
<feature type="transmembrane region" description="Helical" evidence="7">
    <location>
        <begin position="80"/>
        <end position="101"/>
    </location>
</feature>
<keyword evidence="4 7" id="KW-1133">Transmembrane helix</keyword>
<evidence type="ECO:0000256" key="1">
    <source>
        <dbReference type="ARBA" id="ARBA00004370"/>
    </source>
</evidence>
<gene>
    <name evidence="9" type="ORF">BQ4739_LOCUS2613</name>
</gene>
<dbReference type="Proteomes" id="UP000256970">
    <property type="component" value="Unassembled WGS sequence"/>
</dbReference>
<dbReference type="GO" id="GO:0016491">
    <property type="term" value="F:oxidoreductase activity"/>
    <property type="evidence" value="ECO:0007669"/>
    <property type="project" value="InterPro"/>
</dbReference>
<organism evidence="9 10">
    <name type="scientific">Tetradesmus obliquus</name>
    <name type="common">Green alga</name>
    <name type="synonym">Acutodesmus obliquus</name>
    <dbReference type="NCBI Taxonomy" id="3088"/>
    <lineage>
        <taxon>Eukaryota</taxon>
        <taxon>Viridiplantae</taxon>
        <taxon>Chlorophyta</taxon>
        <taxon>core chlorophytes</taxon>
        <taxon>Chlorophyceae</taxon>
        <taxon>CS clade</taxon>
        <taxon>Sphaeropleales</taxon>
        <taxon>Scenedesmaceae</taxon>
        <taxon>Tetradesmus</taxon>
    </lineage>
</organism>
<dbReference type="STRING" id="3088.A0A383VA56"/>
<evidence type="ECO:0000256" key="6">
    <source>
        <dbReference type="SAM" id="MobiDB-lite"/>
    </source>
</evidence>
<feature type="compositionally biased region" description="Low complexity" evidence="6">
    <location>
        <begin position="270"/>
        <end position="284"/>
    </location>
</feature>
<dbReference type="Pfam" id="PF04116">
    <property type="entry name" value="FA_hydroxylase"/>
    <property type="match status" value="1"/>
</dbReference>
<evidence type="ECO:0000259" key="8">
    <source>
        <dbReference type="Pfam" id="PF04116"/>
    </source>
</evidence>
<reference evidence="9 10" key="1">
    <citation type="submission" date="2016-10" db="EMBL/GenBank/DDBJ databases">
        <authorList>
            <person name="Cai Z."/>
        </authorList>
    </citation>
    <scope>NUCLEOTIDE SEQUENCE [LARGE SCALE GENOMIC DNA]</scope>
</reference>
<evidence type="ECO:0000256" key="4">
    <source>
        <dbReference type="ARBA" id="ARBA00022989"/>
    </source>
</evidence>
<comment type="similarity">
    <text evidence="2">Belongs to the sterol desaturase family.</text>
</comment>
<feature type="transmembrane region" description="Helical" evidence="7">
    <location>
        <begin position="113"/>
        <end position="135"/>
    </location>
</feature>
<keyword evidence="10" id="KW-1185">Reference proteome</keyword>
<dbReference type="InterPro" id="IPR050307">
    <property type="entry name" value="Sterol_Desaturase_Related"/>
</dbReference>
<dbReference type="PANTHER" id="PTHR11863">
    <property type="entry name" value="STEROL DESATURASE"/>
    <property type="match status" value="1"/>
</dbReference>
<name>A0A383VA56_TETOB</name>
<evidence type="ECO:0000313" key="9">
    <source>
        <dbReference type="EMBL" id="SZX62071.1"/>
    </source>
</evidence>
<feature type="region of interest" description="Disordered" evidence="6">
    <location>
        <begin position="270"/>
        <end position="292"/>
    </location>
</feature>
<dbReference type="GO" id="GO:0008610">
    <property type="term" value="P:lipid biosynthetic process"/>
    <property type="evidence" value="ECO:0007669"/>
    <property type="project" value="InterPro"/>
</dbReference>
<keyword evidence="5 7" id="KW-0472">Membrane</keyword>
<sequence length="292" mass="33186">MEAVATAARGLVHHCQTVAAQRLTLHSPELWVSLLPVVFYWAVSAYFEVLDRLKLPAFEKHRLHSEQEAQARNQVSRSHVFWRVLLQHAIQVAVGVLMTLADPGFCDAKPWTGWLAAVPEFFVAMLVMDAWQYIIHRAMHESKALYNAIHSHHHRMIICYAYGALYNHPLEALLLDTVGGVVSFYASGISCKGSIAFFTFSTVKTVLDHSGYRFPVNPLHGLFPNNAAYHDVHHDPRGFRKNYSQPYFTHWDWLLGTYMAPGELKPLAIKQQQKQQQLQQSGQQDGDGKKEL</sequence>
<dbReference type="GO" id="GO:0016020">
    <property type="term" value="C:membrane"/>
    <property type="evidence" value="ECO:0007669"/>
    <property type="project" value="UniProtKB-SubCell"/>
</dbReference>
<evidence type="ECO:0000313" key="10">
    <source>
        <dbReference type="Proteomes" id="UP000256970"/>
    </source>
</evidence>
<dbReference type="GO" id="GO:0005506">
    <property type="term" value="F:iron ion binding"/>
    <property type="evidence" value="ECO:0007669"/>
    <property type="project" value="InterPro"/>
</dbReference>
<evidence type="ECO:0000256" key="7">
    <source>
        <dbReference type="SAM" id="Phobius"/>
    </source>
</evidence>
<protein>
    <recommendedName>
        <fullName evidence="8">Fatty acid hydroxylase domain-containing protein</fullName>
    </recommendedName>
</protein>
<dbReference type="InterPro" id="IPR006694">
    <property type="entry name" value="Fatty_acid_hydroxylase"/>
</dbReference>
<evidence type="ECO:0000256" key="5">
    <source>
        <dbReference type="ARBA" id="ARBA00023136"/>
    </source>
</evidence>